<name>A0A2W4XTI6_9CYAN</name>
<evidence type="ECO:0000256" key="5">
    <source>
        <dbReference type="ARBA" id="ARBA00023235"/>
    </source>
</evidence>
<dbReference type="EMBL" id="QBMP01000006">
    <property type="protein sequence ID" value="PZO60783.1"/>
    <property type="molecule type" value="Genomic_DNA"/>
</dbReference>
<dbReference type="GO" id="GO:0005524">
    <property type="term" value="F:ATP binding"/>
    <property type="evidence" value="ECO:0007669"/>
    <property type="project" value="UniProtKB-KW"/>
</dbReference>
<comment type="catalytic activity">
    <reaction evidence="6">
        <text>Couples ATP hydrolysis with the unwinding of duplex DNA by translocating in the 3'-5' direction.</text>
        <dbReference type="EC" id="5.6.2.4"/>
    </reaction>
</comment>
<protein>
    <recommendedName>
        <fullName evidence="7">DNA 3'-5' helicase</fullName>
        <ecNumber evidence="7">5.6.2.4</ecNumber>
    </recommendedName>
</protein>
<keyword evidence="3 12" id="KW-0347">Helicase</keyword>
<dbReference type="GO" id="GO:0016887">
    <property type="term" value="F:ATP hydrolysis activity"/>
    <property type="evidence" value="ECO:0007669"/>
    <property type="project" value="RHEA"/>
</dbReference>
<dbReference type="Gene3D" id="3.40.50.300">
    <property type="entry name" value="P-loop containing nucleotide triphosphate hydrolases"/>
    <property type="match status" value="2"/>
</dbReference>
<dbReference type="InterPro" id="IPR014017">
    <property type="entry name" value="DNA_helicase_UvrD-like_C"/>
</dbReference>
<keyword evidence="5" id="KW-0413">Isomerase</keyword>
<evidence type="ECO:0000256" key="2">
    <source>
        <dbReference type="ARBA" id="ARBA00022801"/>
    </source>
</evidence>
<evidence type="ECO:0000256" key="8">
    <source>
        <dbReference type="ARBA" id="ARBA00048988"/>
    </source>
</evidence>
<evidence type="ECO:0000313" key="12">
    <source>
        <dbReference type="EMBL" id="PZO60783.1"/>
    </source>
</evidence>
<dbReference type="GO" id="GO:0043138">
    <property type="term" value="F:3'-5' DNA helicase activity"/>
    <property type="evidence" value="ECO:0007669"/>
    <property type="project" value="UniProtKB-EC"/>
</dbReference>
<dbReference type="AlphaFoldDB" id="A0A2W4XTI6"/>
<dbReference type="Pfam" id="PF00580">
    <property type="entry name" value="UvrD-helicase"/>
    <property type="match status" value="1"/>
</dbReference>
<gene>
    <name evidence="12" type="ORF">DCF15_01325</name>
</gene>
<dbReference type="InterPro" id="IPR011528">
    <property type="entry name" value="NERD"/>
</dbReference>
<comment type="catalytic activity">
    <reaction evidence="8">
        <text>ATP + H2O = ADP + phosphate + H(+)</text>
        <dbReference type="Rhea" id="RHEA:13065"/>
        <dbReference type="ChEBI" id="CHEBI:15377"/>
        <dbReference type="ChEBI" id="CHEBI:15378"/>
        <dbReference type="ChEBI" id="CHEBI:30616"/>
        <dbReference type="ChEBI" id="CHEBI:43474"/>
        <dbReference type="ChEBI" id="CHEBI:456216"/>
        <dbReference type="EC" id="5.6.2.4"/>
    </reaction>
</comment>
<evidence type="ECO:0000259" key="11">
    <source>
        <dbReference type="Pfam" id="PF13361"/>
    </source>
</evidence>
<proteinExistence type="predicted"/>
<dbReference type="Pfam" id="PF13361">
    <property type="entry name" value="UvrD_C"/>
    <property type="match status" value="1"/>
</dbReference>
<dbReference type="GO" id="GO:0003677">
    <property type="term" value="F:DNA binding"/>
    <property type="evidence" value="ECO:0007669"/>
    <property type="project" value="InterPro"/>
</dbReference>
<evidence type="ECO:0000256" key="3">
    <source>
        <dbReference type="ARBA" id="ARBA00022806"/>
    </source>
</evidence>
<accession>A0A2W4XTI6</accession>
<dbReference type="SUPFAM" id="SSF52540">
    <property type="entry name" value="P-loop containing nucleoside triphosphate hydrolases"/>
    <property type="match status" value="1"/>
</dbReference>
<dbReference type="InterPro" id="IPR000212">
    <property type="entry name" value="DNA_helicase_UvrD/REP"/>
</dbReference>
<dbReference type="EC" id="5.6.2.4" evidence="7"/>
<feature type="domain" description="UvrD-like helicase C-terminal" evidence="11">
    <location>
        <begin position="544"/>
        <end position="604"/>
    </location>
</feature>
<dbReference type="PANTHER" id="PTHR11070">
    <property type="entry name" value="UVRD / RECB / PCRA DNA HELICASE FAMILY MEMBER"/>
    <property type="match status" value="1"/>
</dbReference>
<reference evidence="13" key="1">
    <citation type="submission" date="2018-04" db="EMBL/GenBank/DDBJ databases">
        <authorList>
            <person name="Cornet L."/>
        </authorList>
    </citation>
    <scope>NUCLEOTIDE SEQUENCE [LARGE SCALE GENOMIC DNA]</scope>
</reference>
<evidence type="ECO:0000256" key="4">
    <source>
        <dbReference type="ARBA" id="ARBA00022840"/>
    </source>
</evidence>
<feature type="domain" description="UvrD-like helicase ATP-binding" evidence="9">
    <location>
        <begin position="241"/>
        <end position="326"/>
    </location>
</feature>
<keyword evidence="4" id="KW-0067">ATP-binding</keyword>
<reference evidence="12 13" key="2">
    <citation type="submission" date="2018-06" db="EMBL/GenBank/DDBJ databases">
        <title>Metagenomic assembly of (sub)arctic Cyanobacteria and their associated microbiome from non-axenic cultures.</title>
        <authorList>
            <person name="Baurain D."/>
        </authorList>
    </citation>
    <scope>NUCLEOTIDE SEQUENCE [LARGE SCALE GENOMIC DNA]</scope>
    <source>
        <strain evidence="12">ULC027bin1</strain>
    </source>
</reference>
<dbReference type="InterPro" id="IPR014016">
    <property type="entry name" value="UvrD-like_ATP-bd"/>
</dbReference>
<evidence type="ECO:0000256" key="7">
    <source>
        <dbReference type="ARBA" id="ARBA00034808"/>
    </source>
</evidence>
<organism evidence="12 13">
    <name type="scientific">Phormidesmis priestleyi</name>
    <dbReference type="NCBI Taxonomy" id="268141"/>
    <lineage>
        <taxon>Bacteria</taxon>
        <taxon>Bacillati</taxon>
        <taxon>Cyanobacteriota</taxon>
        <taxon>Cyanophyceae</taxon>
        <taxon>Leptolyngbyales</taxon>
        <taxon>Leptolyngbyaceae</taxon>
        <taxon>Phormidesmis</taxon>
    </lineage>
</organism>
<evidence type="ECO:0000256" key="1">
    <source>
        <dbReference type="ARBA" id="ARBA00022741"/>
    </source>
</evidence>
<keyword evidence="1" id="KW-0547">Nucleotide-binding</keyword>
<dbReference type="Proteomes" id="UP000249794">
    <property type="component" value="Unassembled WGS sequence"/>
</dbReference>
<evidence type="ECO:0000256" key="6">
    <source>
        <dbReference type="ARBA" id="ARBA00034617"/>
    </source>
</evidence>
<comment type="caution">
    <text evidence="12">The sequence shown here is derived from an EMBL/GenBank/DDBJ whole genome shotgun (WGS) entry which is preliminary data.</text>
</comment>
<feature type="domain" description="NERD" evidence="10">
    <location>
        <begin position="17"/>
        <end position="113"/>
    </location>
</feature>
<evidence type="ECO:0000259" key="10">
    <source>
        <dbReference type="Pfam" id="PF08378"/>
    </source>
</evidence>
<dbReference type="PANTHER" id="PTHR11070:SF2">
    <property type="entry name" value="ATP-DEPENDENT DNA HELICASE SRS2"/>
    <property type="match status" value="1"/>
</dbReference>
<evidence type="ECO:0000313" key="13">
    <source>
        <dbReference type="Proteomes" id="UP000249794"/>
    </source>
</evidence>
<dbReference type="GO" id="GO:0000725">
    <property type="term" value="P:recombinational repair"/>
    <property type="evidence" value="ECO:0007669"/>
    <property type="project" value="TreeGrafter"/>
</dbReference>
<dbReference type="InterPro" id="IPR027417">
    <property type="entry name" value="P-loop_NTPase"/>
</dbReference>
<sequence length="623" mass="70606">MATLIPSFHSCSSKMTFGERRFAQRLEEKLDADYLLWYDVPIGPRKRHPDFVILHPDNGLLVLEVKDWKLDNIGAVTHIEVQLQTDQGMKLLKNPLKQARDCALEIVQLLETDPLLVRSAGKYRGKLLCPYSYGVVLSNITRKAFDAIPDLQQVLDADLVICQDEFVPSVIAHDFQSQLWAMSHYDYGDRLSAEQIDRIRWHLFPELRITTEQLTLLDLSDSNEPEPETASSNLMRILDLQQEQLARSLGDGHRIVHGVAGSGKTLILAYRAQYLAESTQKPVLILCFNVSLAAHIEHMVEAQGNRSDPPILVRHFHGWCIDLLKTFRIGLPDQEQYKGSAFINQIVLCVIDAVGDGRIPLGLYGAVMVDEGHDFEASWFELIAQMVNPETDSLLVLYDDAQNLYGKRQNRQFSFKSVGIQAQGRTTVLKINYRNPVEVLDLACAFVQEAAPSIDDSDRPRLQPETAGRSGAAPELVMLPSFGREAIYLAERVRQFNERGIPWNKIGILYRTKFMGEVLYRQLTQAGVPIEWLNKDRRSRFYHPEADSVKLLTMHSSKGLEFEVVCIPGIGYLPYLQGDLDAEMKLFYIAMTRATERLLLTAHQSSKYVQRIQAGMESTAHLQ</sequence>
<keyword evidence="2" id="KW-0378">Hydrolase</keyword>
<dbReference type="Pfam" id="PF08378">
    <property type="entry name" value="NERD"/>
    <property type="match status" value="1"/>
</dbReference>
<evidence type="ECO:0000259" key="9">
    <source>
        <dbReference type="Pfam" id="PF00580"/>
    </source>
</evidence>